<accession>A0A254TE51</accession>
<name>A0A254TE51_9BURK</name>
<dbReference type="GO" id="GO:0006310">
    <property type="term" value="P:DNA recombination"/>
    <property type="evidence" value="ECO:0007669"/>
    <property type="project" value="UniProtKB-KW"/>
</dbReference>
<proteinExistence type="predicted"/>
<reference evidence="2 3" key="1">
    <citation type="submission" date="2016-02" db="EMBL/GenBank/DDBJ databases">
        <authorList>
            <person name="Wen L."/>
            <person name="He K."/>
            <person name="Yang H."/>
        </authorList>
    </citation>
    <scope>NUCLEOTIDE SEQUENCE [LARGE SCALE GENOMIC DNA]</scope>
    <source>
        <strain evidence="2 3">TSA40</strain>
    </source>
</reference>
<dbReference type="SUPFAM" id="SSF56349">
    <property type="entry name" value="DNA breaking-rejoining enzymes"/>
    <property type="match status" value="1"/>
</dbReference>
<keyword evidence="1" id="KW-0233">DNA recombination</keyword>
<dbReference type="Gene3D" id="1.10.443.10">
    <property type="entry name" value="Intergrase catalytic core"/>
    <property type="match status" value="1"/>
</dbReference>
<comment type="caution">
    <text evidence="2">The sequence shown here is derived from an EMBL/GenBank/DDBJ whole genome shotgun (WGS) entry which is preliminary data.</text>
</comment>
<dbReference type="InterPro" id="IPR013762">
    <property type="entry name" value="Integrase-like_cat_sf"/>
</dbReference>
<protein>
    <submittedName>
        <fullName evidence="2">Uncharacterized protein</fullName>
    </submittedName>
</protein>
<organism evidence="2 3">
    <name type="scientific">Noviherbaspirillum denitrificans</name>
    <dbReference type="NCBI Taxonomy" id="1968433"/>
    <lineage>
        <taxon>Bacteria</taxon>
        <taxon>Pseudomonadati</taxon>
        <taxon>Pseudomonadota</taxon>
        <taxon>Betaproteobacteria</taxon>
        <taxon>Burkholderiales</taxon>
        <taxon>Oxalobacteraceae</taxon>
        <taxon>Noviherbaspirillum</taxon>
    </lineage>
</organism>
<dbReference type="GO" id="GO:0015074">
    <property type="term" value="P:DNA integration"/>
    <property type="evidence" value="ECO:0007669"/>
    <property type="project" value="InterPro"/>
</dbReference>
<evidence type="ECO:0000256" key="1">
    <source>
        <dbReference type="ARBA" id="ARBA00023172"/>
    </source>
</evidence>
<evidence type="ECO:0000313" key="3">
    <source>
        <dbReference type="Proteomes" id="UP000197535"/>
    </source>
</evidence>
<dbReference type="InterPro" id="IPR011010">
    <property type="entry name" value="DNA_brk_join_enz"/>
</dbReference>
<dbReference type="Proteomes" id="UP000197535">
    <property type="component" value="Unassembled WGS sequence"/>
</dbReference>
<evidence type="ECO:0000313" key="2">
    <source>
        <dbReference type="EMBL" id="OWW20926.1"/>
    </source>
</evidence>
<dbReference type="EMBL" id="LSTO01000001">
    <property type="protein sequence ID" value="OWW20926.1"/>
    <property type="molecule type" value="Genomic_DNA"/>
</dbReference>
<dbReference type="GO" id="GO:0003677">
    <property type="term" value="F:DNA binding"/>
    <property type="evidence" value="ECO:0007669"/>
    <property type="project" value="InterPro"/>
</dbReference>
<gene>
    <name evidence="2" type="ORF">AYR66_17080</name>
</gene>
<dbReference type="AlphaFoldDB" id="A0A254TE51"/>
<keyword evidence="3" id="KW-1185">Reference proteome</keyword>
<sequence length="517" mass="58867">MAGDALAEARDRFDFSPWYGKRIDAITDLLAQSLQQLYVASTYQKTSVTSLFNGGVRKFLSYCVEQAQAQGRELQVEEINRPFIDHYLAWIRRQLKDDGEVLGYVAQRSIYTKTKSILVQACRQGRLPDRRQLFPSNPFPQVSRHYQGEQPLSLEARRRFAEALRIELAAIARDEFDGTDGQALALVCLLIALRTGLNTTPLLELSRDALLPHPLKPNWRMLVSHKRRGNATHVQSMRWSDQLVETASAQTDVVWWYDWVKDRTAPLVAEAPVEWQQRLWLYRREQVGRPRSVLALTVDQLILTAQRLVRRHALVGDDGEPLRVNVATLRKTFVNRLYELSGRDMLVTARLAGHSVQVSQSHYLKISPEAKRAFHFAGTTLLSTLQTASPGPEAAAPAAATPIGHCADPVHGERAPQQPGRLCTDFLSCFQCKSMVVTTEDLWRLFSFYYLIDSERNILNARDWEQWYGHVRDIIDTEIAPDFPAAAVKAARERARREPHPYWKTRDRLGLPHGARA</sequence>